<dbReference type="InterPro" id="IPR003439">
    <property type="entry name" value="ABC_transporter-like_ATP-bd"/>
</dbReference>
<reference evidence="4 5" key="1">
    <citation type="submission" date="2015-04" db="EMBL/GenBank/DDBJ databases">
        <title>Microcin producing Clostridium sp. JC272T.</title>
        <authorList>
            <person name="Jyothsna T."/>
            <person name="Sasikala C."/>
            <person name="Ramana C."/>
        </authorList>
    </citation>
    <scope>NUCLEOTIDE SEQUENCE [LARGE SCALE GENOMIC DNA]</scope>
    <source>
        <strain evidence="4 5">JC272</strain>
    </source>
</reference>
<keyword evidence="1" id="KW-0547">Nucleotide-binding</keyword>
<dbReference type="SUPFAM" id="SSF52540">
    <property type="entry name" value="P-loop containing nucleoside triphosphate hydrolases"/>
    <property type="match status" value="1"/>
</dbReference>
<dbReference type="OrthoDB" id="9775135at2"/>
<dbReference type="InterPro" id="IPR003593">
    <property type="entry name" value="AAA+_ATPase"/>
</dbReference>
<dbReference type="RefSeq" id="WP_046822763.1">
    <property type="nucleotide sequence ID" value="NZ_LBBT01000170.1"/>
</dbReference>
<gene>
    <name evidence="4" type="ORF">VN21_07875</name>
</gene>
<dbReference type="GO" id="GO:0005524">
    <property type="term" value="F:ATP binding"/>
    <property type="evidence" value="ECO:0007669"/>
    <property type="project" value="UniProtKB-KW"/>
</dbReference>
<organism evidence="4 5">
    <name type="scientific">Paraclostridium benzoelyticum</name>
    <dbReference type="NCBI Taxonomy" id="1629550"/>
    <lineage>
        <taxon>Bacteria</taxon>
        <taxon>Bacillati</taxon>
        <taxon>Bacillota</taxon>
        <taxon>Clostridia</taxon>
        <taxon>Peptostreptococcales</taxon>
        <taxon>Peptostreptococcaceae</taxon>
        <taxon>Paraclostridium</taxon>
    </lineage>
</organism>
<protein>
    <submittedName>
        <fullName evidence="4">ABC transporter</fullName>
    </submittedName>
</protein>
<dbReference type="GO" id="GO:0016887">
    <property type="term" value="F:ATP hydrolysis activity"/>
    <property type="evidence" value="ECO:0007669"/>
    <property type="project" value="InterPro"/>
</dbReference>
<dbReference type="AlphaFoldDB" id="A0A0M3DH24"/>
<sequence>MDKAIFIKNLKINFEGKEVLKGIDLEIDKGSIVGYIGPNGAGKSTTVKIILGLVEGYTGVVEVFGEDISTGDEKYKKRIGYVPEMAEVYECLTAREYLTFIGQLYGLEYDTADKKAYELMDVLGIQDAYNSRIGSFSKGMKQKVVIISSLIHNPDILFLDEPLSGLDANSVMIIKEIMISLKKEGKTIFYSSHIMEVVEKISDRIVLLNNGEIVADGNFNDLKERVHEESLEQIFNQLTGFSEHKELAEKFISILKEV</sequence>
<evidence type="ECO:0000256" key="1">
    <source>
        <dbReference type="ARBA" id="ARBA00022741"/>
    </source>
</evidence>
<feature type="domain" description="ABC transporter" evidence="3">
    <location>
        <begin position="5"/>
        <end position="235"/>
    </location>
</feature>
<dbReference type="EMBL" id="LBBT01000170">
    <property type="protein sequence ID" value="KKY01603.1"/>
    <property type="molecule type" value="Genomic_DNA"/>
</dbReference>
<dbReference type="PANTHER" id="PTHR43613">
    <property type="entry name" value="ABC TRANSPORTER, ATP-BINDING PROTEIN"/>
    <property type="match status" value="1"/>
</dbReference>
<comment type="caution">
    <text evidence="4">The sequence shown here is derived from an EMBL/GenBank/DDBJ whole genome shotgun (WGS) entry which is preliminary data.</text>
</comment>
<dbReference type="SMART" id="SM00382">
    <property type="entry name" value="AAA"/>
    <property type="match status" value="1"/>
</dbReference>
<dbReference type="Pfam" id="PF00005">
    <property type="entry name" value="ABC_tran"/>
    <property type="match status" value="1"/>
</dbReference>
<evidence type="ECO:0000256" key="2">
    <source>
        <dbReference type="ARBA" id="ARBA00022840"/>
    </source>
</evidence>
<dbReference type="InterPro" id="IPR017871">
    <property type="entry name" value="ABC_transporter-like_CS"/>
</dbReference>
<name>A0A0M3DH24_9FIRM</name>
<evidence type="ECO:0000313" key="5">
    <source>
        <dbReference type="Proteomes" id="UP000034407"/>
    </source>
</evidence>
<dbReference type="PROSITE" id="PS50893">
    <property type="entry name" value="ABC_TRANSPORTER_2"/>
    <property type="match status" value="1"/>
</dbReference>
<dbReference type="PANTHER" id="PTHR43613:SF1">
    <property type="entry name" value="ABC TRANSPORTER, ATP-BINDING PROTEIN"/>
    <property type="match status" value="1"/>
</dbReference>
<dbReference type="InterPro" id="IPR027417">
    <property type="entry name" value="P-loop_NTPase"/>
</dbReference>
<dbReference type="PROSITE" id="PS00211">
    <property type="entry name" value="ABC_TRANSPORTER_1"/>
    <property type="match status" value="1"/>
</dbReference>
<keyword evidence="5" id="KW-1185">Reference proteome</keyword>
<dbReference type="Proteomes" id="UP000034407">
    <property type="component" value="Unassembled WGS sequence"/>
</dbReference>
<evidence type="ECO:0000313" key="4">
    <source>
        <dbReference type="EMBL" id="KKY01603.1"/>
    </source>
</evidence>
<keyword evidence="2" id="KW-0067">ATP-binding</keyword>
<dbReference type="Gene3D" id="3.40.50.300">
    <property type="entry name" value="P-loop containing nucleotide triphosphate hydrolases"/>
    <property type="match status" value="1"/>
</dbReference>
<accession>A0A0M3DH24</accession>
<dbReference type="CDD" id="cd03230">
    <property type="entry name" value="ABC_DR_subfamily_A"/>
    <property type="match status" value="1"/>
</dbReference>
<dbReference type="PATRIC" id="fig|1629550.3.peg.1013"/>
<proteinExistence type="predicted"/>
<evidence type="ECO:0000259" key="3">
    <source>
        <dbReference type="PROSITE" id="PS50893"/>
    </source>
</evidence>